<keyword evidence="2" id="KW-0436">Ligase</keyword>
<evidence type="ECO:0000313" key="2">
    <source>
        <dbReference type="EMBL" id="CAA9511411.1"/>
    </source>
</evidence>
<proteinExistence type="predicted"/>
<dbReference type="EMBL" id="CADCVV010000159">
    <property type="protein sequence ID" value="CAA9511411.1"/>
    <property type="molecule type" value="Genomic_DNA"/>
</dbReference>
<organism evidence="2">
    <name type="scientific">uncultured Solirubrobacterales bacterium</name>
    <dbReference type="NCBI Taxonomy" id="768556"/>
    <lineage>
        <taxon>Bacteria</taxon>
        <taxon>Bacillati</taxon>
        <taxon>Actinomycetota</taxon>
        <taxon>Thermoleophilia</taxon>
        <taxon>Solirubrobacterales</taxon>
        <taxon>environmental samples</taxon>
    </lineage>
</organism>
<accession>A0A6J4T1C4</accession>
<name>A0A6J4T1C4_9ACTN</name>
<gene>
    <name evidence="2" type="ORF">AVDCRST_MAG17-2027</name>
</gene>
<feature type="compositionally biased region" description="Basic residues" evidence="1">
    <location>
        <begin position="30"/>
        <end position="45"/>
    </location>
</feature>
<reference evidence="2" key="1">
    <citation type="submission" date="2020-02" db="EMBL/GenBank/DDBJ databases">
        <authorList>
            <person name="Meier V. D."/>
        </authorList>
    </citation>
    <scope>NUCLEOTIDE SEQUENCE</scope>
    <source>
        <strain evidence="2">AVDCRST_MAG17</strain>
    </source>
</reference>
<protein>
    <submittedName>
        <fullName evidence="2">Phosphoribosylformylglycinamidine synthase, PurS subunit</fullName>
        <ecNumber evidence="2">6.3.5.3</ecNumber>
    </submittedName>
</protein>
<evidence type="ECO:0000256" key="1">
    <source>
        <dbReference type="SAM" id="MobiDB-lite"/>
    </source>
</evidence>
<dbReference type="AlphaFoldDB" id="A0A6J4T1C4"/>
<feature type="region of interest" description="Disordered" evidence="1">
    <location>
        <begin position="1"/>
        <end position="78"/>
    </location>
</feature>
<dbReference type="GO" id="GO:0004642">
    <property type="term" value="F:phosphoribosylformylglycinamidine synthase activity"/>
    <property type="evidence" value="ECO:0007669"/>
    <property type="project" value="UniProtKB-EC"/>
</dbReference>
<feature type="compositionally biased region" description="Basic residues" evidence="1">
    <location>
        <begin position="65"/>
        <end position="78"/>
    </location>
</feature>
<feature type="non-terminal residue" evidence="2">
    <location>
        <position position="78"/>
    </location>
</feature>
<feature type="non-terminal residue" evidence="2">
    <location>
        <position position="1"/>
    </location>
</feature>
<dbReference type="EC" id="6.3.5.3" evidence="2"/>
<sequence>EGPRPHPPQRGHPRPPGSGGRARPACAWLRGRRVRARRPAGRARGRGSGARRGDVRAAAGQPAHRGLRGAGRGRRAGV</sequence>